<name>A0A2G5C4M0_AQUCA</name>
<proteinExistence type="predicted"/>
<dbReference type="PANTHER" id="PTHR36361">
    <property type="entry name" value="PROTEIN APEM9"/>
    <property type="match status" value="1"/>
</dbReference>
<reference evidence="3 4" key="1">
    <citation type="submission" date="2017-09" db="EMBL/GenBank/DDBJ databases">
        <title>WGS assembly of Aquilegia coerulea Goldsmith.</title>
        <authorList>
            <person name="Hodges S."/>
            <person name="Kramer E."/>
            <person name="Nordborg M."/>
            <person name="Tomkins J."/>
            <person name="Borevitz J."/>
            <person name="Derieg N."/>
            <person name="Yan J."/>
            <person name="Mihaltcheva S."/>
            <person name="Hayes R.D."/>
            <person name="Rokhsar D."/>
        </authorList>
    </citation>
    <scope>NUCLEOTIDE SEQUENCE [LARGE SCALE GENOMIC DNA]</scope>
    <source>
        <strain evidence="4">cv. Goldsmith</strain>
    </source>
</reference>
<dbReference type="PANTHER" id="PTHR36361:SF1">
    <property type="entry name" value="PROTEIN APEM9"/>
    <property type="match status" value="1"/>
</dbReference>
<feature type="transmembrane region" description="Helical" evidence="2">
    <location>
        <begin position="275"/>
        <end position="296"/>
    </location>
</feature>
<dbReference type="EMBL" id="KZ305112">
    <property type="protein sequence ID" value="PIA26244.1"/>
    <property type="molecule type" value="Genomic_DNA"/>
</dbReference>
<dbReference type="AlphaFoldDB" id="A0A2G5C4M0"/>
<feature type="compositionally biased region" description="Polar residues" evidence="1">
    <location>
        <begin position="221"/>
        <end position="232"/>
    </location>
</feature>
<evidence type="ECO:0000256" key="1">
    <source>
        <dbReference type="SAM" id="MobiDB-lite"/>
    </source>
</evidence>
<keyword evidence="2" id="KW-1133">Transmembrane helix</keyword>
<accession>A0A2G5C4M0</accession>
<keyword evidence="2" id="KW-0472">Membrane</keyword>
<gene>
    <name evidence="3" type="ORF">AQUCO_09500012v1</name>
</gene>
<dbReference type="FunCoup" id="A0A2G5C4M0">
    <property type="interactions" value="1577"/>
</dbReference>
<dbReference type="InParanoid" id="A0A2G5C4M0"/>
<dbReference type="Proteomes" id="UP000230069">
    <property type="component" value="Unassembled WGS sequence"/>
</dbReference>
<organism evidence="3 4">
    <name type="scientific">Aquilegia coerulea</name>
    <name type="common">Rocky mountain columbine</name>
    <dbReference type="NCBI Taxonomy" id="218851"/>
    <lineage>
        <taxon>Eukaryota</taxon>
        <taxon>Viridiplantae</taxon>
        <taxon>Streptophyta</taxon>
        <taxon>Embryophyta</taxon>
        <taxon>Tracheophyta</taxon>
        <taxon>Spermatophyta</taxon>
        <taxon>Magnoliopsida</taxon>
        <taxon>Ranunculales</taxon>
        <taxon>Ranunculaceae</taxon>
        <taxon>Thalictroideae</taxon>
        <taxon>Aquilegia</taxon>
    </lineage>
</organism>
<evidence type="ECO:0000313" key="4">
    <source>
        <dbReference type="Proteomes" id="UP000230069"/>
    </source>
</evidence>
<dbReference type="STRING" id="218851.A0A2G5C4M0"/>
<protein>
    <submittedName>
        <fullName evidence="3">Uncharacterized protein</fullName>
    </submittedName>
</protein>
<dbReference type="InterPro" id="IPR034571">
    <property type="entry name" value="APEM9"/>
</dbReference>
<keyword evidence="4" id="KW-1185">Reference proteome</keyword>
<feature type="region of interest" description="Disordered" evidence="1">
    <location>
        <begin position="207"/>
        <end position="240"/>
    </location>
</feature>
<keyword evidence="2" id="KW-0812">Transmembrane</keyword>
<evidence type="ECO:0000313" key="3">
    <source>
        <dbReference type="EMBL" id="PIA26244.1"/>
    </source>
</evidence>
<dbReference type="GO" id="GO:0015919">
    <property type="term" value="P:peroxisomal membrane transport"/>
    <property type="evidence" value="ECO:0007669"/>
    <property type="project" value="InterPro"/>
</dbReference>
<evidence type="ECO:0000256" key="2">
    <source>
        <dbReference type="SAM" id="Phobius"/>
    </source>
</evidence>
<dbReference type="OrthoDB" id="1919407at2759"/>
<sequence>MAKNLIWEEIQLSESYFVSYKFDKAASISASVLDHILNNTEQDVDDDTQLSDMIESAAMVFVQSLKELRRTSEIRKELKRLFGSVSNIPIQVLLTGAGCYKSDGLHSDLCEFLDEFLRKWRCGDGEFCILVNEDQNGGLWKGRNTHSVLKTDTYLAVVDFYAITLLGGLLNNIDLAIAWVDKAELPDEKQQDLLRRLRSLFALKATSSSQSEEKPRHKNGTESTVPGKSSGASKGRYPLDGGDSRKQAILNFTEKVEPCFWWFRCINLKFGSARLAVSHGKIVLWGSFVIFICYVLQKKRATMRRIANRQASSVKKALVDMWQLAFSVQVNPLAAIQPLPAATQGSRG</sequence>